<dbReference type="SUPFAM" id="SSF51306">
    <property type="entry name" value="LexA/Signal peptidase"/>
    <property type="match status" value="1"/>
</dbReference>
<dbReference type="InterPro" id="IPR036286">
    <property type="entry name" value="LexA/Signal_pep-like_sf"/>
</dbReference>
<dbReference type="RefSeq" id="WP_139167515.1">
    <property type="nucleotide sequence ID" value="NZ_FNAK01000003.1"/>
</dbReference>
<dbReference type="STRING" id="637679.GCA_001550055_01289"/>
<dbReference type="Pfam" id="PF10502">
    <property type="entry name" value="Peptidase_S26"/>
    <property type="match status" value="1"/>
</dbReference>
<accession>A0A1G6YFR6</accession>
<dbReference type="AlphaFoldDB" id="A0A1G6YFR6"/>
<evidence type="ECO:0000313" key="2">
    <source>
        <dbReference type="EMBL" id="SDD89162.1"/>
    </source>
</evidence>
<dbReference type="GO" id="GO:0004252">
    <property type="term" value="F:serine-type endopeptidase activity"/>
    <property type="evidence" value="ECO:0007669"/>
    <property type="project" value="InterPro"/>
</dbReference>
<keyword evidence="3" id="KW-1185">Reference proteome</keyword>
<feature type="domain" description="Peptidase S26" evidence="1">
    <location>
        <begin position="25"/>
        <end position="149"/>
    </location>
</feature>
<evidence type="ECO:0000259" key="1">
    <source>
        <dbReference type="Pfam" id="PF10502"/>
    </source>
</evidence>
<dbReference type="Proteomes" id="UP000183685">
    <property type="component" value="Unassembled WGS sequence"/>
</dbReference>
<protein>
    <submittedName>
        <fullName evidence="2">Signal peptidase I</fullName>
    </submittedName>
</protein>
<dbReference type="EMBL" id="FNAK01000003">
    <property type="protein sequence ID" value="SDD89162.1"/>
    <property type="molecule type" value="Genomic_DNA"/>
</dbReference>
<organism evidence="2 3">
    <name type="scientific">Kordiimonas lacus</name>
    <dbReference type="NCBI Taxonomy" id="637679"/>
    <lineage>
        <taxon>Bacteria</taxon>
        <taxon>Pseudomonadati</taxon>
        <taxon>Pseudomonadota</taxon>
        <taxon>Alphaproteobacteria</taxon>
        <taxon>Kordiimonadales</taxon>
        <taxon>Kordiimonadaceae</taxon>
        <taxon>Kordiimonas</taxon>
    </lineage>
</organism>
<evidence type="ECO:0000313" key="3">
    <source>
        <dbReference type="Proteomes" id="UP000183685"/>
    </source>
</evidence>
<proteinExistence type="predicted"/>
<reference evidence="2 3" key="1">
    <citation type="submission" date="2016-10" db="EMBL/GenBank/DDBJ databases">
        <authorList>
            <person name="de Groot N.N."/>
        </authorList>
    </citation>
    <scope>NUCLEOTIDE SEQUENCE [LARGE SCALE GENOMIC DNA]</scope>
    <source>
        <strain evidence="2 3">CGMCC 1.9109</strain>
    </source>
</reference>
<sequence length="158" mass="17793">MLISPLLTLLLANATPADCTPVEKEIHGTSLEGQLMPGQKVTALPPGCRDMRRLDFVIFTSDESQNLVIKQIWGMPGDKLSVDDRGYVFVNDEQVLTPFDKPYRLNRYFMRKLKKFEGELTDYLLLGHPGSLDSGRVGPISINHIVGIVEKEEGRERH</sequence>
<gene>
    <name evidence="2" type="ORF">SAMN04488071_1608</name>
</gene>
<dbReference type="Gene3D" id="2.10.109.10">
    <property type="entry name" value="Umud Fragment, subunit A"/>
    <property type="match status" value="1"/>
</dbReference>
<dbReference type="InterPro" id="IPR019533">
    <property type="entry name" value="Peptidase_S26"/>
</dbReference>
<dbReference type="GO" id="GO:0006465">
    <property type="term" value="P:signal peptide processing"/>
    <property type="evidence" value="ECO:0007669"/>
    <property type="project" value="InterPro"/>
</dbReference>
<dbReference type="OrthoDB" id="8481190at2"/>
<name>A0A1G6YFR6_9PROT</name>